<dbReference type="PANTHER" id="PTHR12356">
    <property type="entry name" value="NUCLEAR MOVEMENT PROTEIN NUDC"/>
    <property type="match status" value="1"/>
</dbReference>
<dbReference type="Gramene" id="Solyc09g092200.2.1">
    <property type="protein sequence ID" value="Solyc09g092200.2.1"/>
    <property type="gene ID" value="Solyc09g092200.2"/>
</dbReference>
<keyword evidence="2" id="KW-0963">Cytoplasm</keyword>
<dbReference type="PROSITE" id="PS51203">
    <property type="entry name" value="CS"/>
    <property type="match status" value="1"/>
</dbReference>
<dbReference type="OMA" id="KRNQSEW"/>
<evidence type="ECO:0000256" key="4">
    <source>
        <dbReference type="SAM" id="MobiDB-lite"/>
    </source>
</evidence>
<evidence type="ECO:0000313" key="6">
    <source>
        <dbReference type="EnsemblPlants" id="Solyc09g092200.2.1"/>
    </source>
</evidence>
<comment type="function">
    <text evidence="3">Small heat shock protein required for the establishment of auxin gradients and for patterning of the apical domain of the embryo. Involved in the specification of the cotyledon primordia. Also required for normal inflorescence and floral meristem function, normal developmental patterning and thermotolerance. Acts as a molecular chaperone.</text>
</comment>
<dbReference type="AlphaFoldDB" id="A0A3Q7I8G7"/>
<dbReference type="Pfam" id="PF04969">
    <property type="entry name" value="CS"/>
    <property type="match status" value="1"/>
</dbReference>
<evidence type="ECO:0000313" key="7">
    <source>
        <dbReference type="Proteomes" id="UP000004994"/>
    </source>
</evidence>
<dbReference type="InterPro" id="IPR007052">
    <property type="entry name" value="CS_dom"/>
</dbReference>
<dbReference type="GO" id="GO:0006950">
    <property type="term" value="P:response to stress"/>
    <property type="evidence" value="ECO:0007669"/>
    <property type="project" value="UniProtKB-ARBA"/>
</dbReference>
<dbReference type="FunFam" id="2.60.40.790:FF:000001">
    <property type="entry name" value="Nuclear migration protein nudC"/>
    <property type="match status" value="1"/>
</dbReference>
<dbReference type="SUPFAM" id="SSF49764">
    <property type="entry name" value="HSP20-like chaperones"/>
    <property type="match status" value="1"/>
</dbReference>
<dbReference type="GO" id="GO:0005737">
    <property type="term" value="C:cytoplasm"/>
    <property type="evidence" value="ECO:0000318"/>
    <property type="project" value="GO_Central"/>
</dbReference>
<dbReference type="InterPro" id="IPR037898">
    <property type="entry name" value="NudC_fam"/>
</dbReference>
<accession>A0A3Q7I8G7</accession>
<dbReference type="PANTHER" id="PTHR12356:SF22">
    <property type="entry name" value="PROTEIN BOBBER 2-LIKE"/>
    <property type="match status" value="1"/>
</dbReference>
<reference evidence="6" key="1">
    <citation type="journal article" date="2012" name="Nature">
        <title>The tomato genome sequence provides insights into fleshy fruit evolution.</title>
        <authorList>
            <consortium name="Tomato Genome Consortium"/>
        </authorList>
    </citation>
    <scope>NUCLEOTIDE SEQUENCE [LARGE SCALE GENOMIC DNA]</scope>
    <source>
        <strain evidence="6">cv. Heinz 1706</strain>
    </source>
</reference>
<sequence>MAILSDYQEENQEQTLKEEENSSSTPKEEKLKPNKSNGLDMENYSWGQSLQEVTINVPVPPVSILFTLGTKSRFIIVEIKANTLKVGLKNQPLILDGEYFKGVKVDECYWSLEDQKEISILLTKQNKCDWWKSLFKGGEEIDTQKVEPEPSKLSDLDTETRAAVEKMMFDQRQKQMGLPSSEEIKNQDMLKQFMKQNPHMAKNFGSNSKMMMPNSRMMV</sequence>
<feature type="compositionally biased region" description="Basic and acidic residues" evidence="4">
    <location>
        <begin position="15"/>
        <end position="32"/>
    </location>
</feature>
<dbReference type="Proteomes" id="UP000004994">
    <property type="component" value="Chromosome 9"/>
</dbReference>
<feature type="region of interest" description="Disordered" evidence="4">
    <location>
        <begin position="1"/>
        <end position="39"/>
    </location>
</feature>
<dbReference type="Gene3D" id="2.60.40.790">
    <property type="match status" value="1"/>
</dbReference>
<dbReference type="InterPro" id="IPR008978">
    <property type="entry name" value="HSP20-like_chaperone"/>
</dbReference>
<evidence type="ECO:0000259" key="5">
    <source>
        <dbReference type="PROSITE" id="PS51203"/>
    </source>
</evidence>
<protein>
    <recommendedName>
        <fullName evidence="5">CS domain-containing protein</fullName>
    </recommendedName>
</protein>
<reference evidence="6" key="2">
    <citation type="submission" date="2019-01" db="UniProtKB">
        <authorList>
            <consortium name="EnsemblPlants"/>
        </authorList>
    </citation>
    <scope>IDENTIFICATION</scope>
    <source>
        <strain evidence="6">cv. Heinz 1706</strain>
    </source>
</reference>
<dbReference type="PaxDb" id="4081-Solyc09g092200.1.1"/>
<dbReference type="CDD" id="cd06467">
    <property type="entry name" value="p23_NUDC_like"/>
    <property type="match status" value="1"/>
</dbReference>
<evidence type="ECO:0000256" key="1">
    <source>
        <dbReference type="ARBA" id="ARBA00004463"/>
    </source>
</evidence>
<feature type="domain" description="CS" evidence="5">
    <location>
        <begin position="39"/>
        <end position="135"/>
    </location>
</feature>
<dbReference type="GO" id="GO:0006457">
    <property type="term" value="P:protein folding"/>
    <property type="evidence" value="ECO:0000318"/>
    <property type="project" value="GO_Central"/>
</dbReference>
<evidence type="ECO:0000256" key="2">
    <source>
        <dbReference type="ARBA" id="ARBA00022490"/>
    </source>
</evidence>
<comment type="subcellular location">
    <subcellularLocation>
        <location evidence="1">Cytoplasmic granule</location>
    </subcellularLocation>
</comment>
<name>A0A3Q7I8G7_SOLLC</name>
<dbReference type="EnsemblPlants" id="Solyc09g092200.2.1">
    <property type="protein sequence ID" value="Solyc09g092200.2.1"/>
    <property type="gene ID" value="Solyc09g092200.2"/>
</dbReference>
<dbReference type="STRING" id="4081.A0A3Q7I8G7"/>
<organism evidence="6">
    <name type="scientific">Solanum lycopersicum</name>
    <name type="common">Tomato</name>
    <name type="synonym">Lycopersicon esculentum</name>
    <dbReference type="NCBI Taxonomy" id="4081"/>
    <lineage>
        <taxon>Eukaryota</taxon>
        <taxon>Viridiplantae</taxon>
        <taxon>Streptophyta</taxon>
        <taxon>Embryophyta</taxon>
        <taxon>Tracheophyta</taxon>
        <taxon>Spermatophyta</taxon>
        <taxon>Magnoliopsida</taxon>
        <taxon>eudicotyledons</taxon>
        <taxon>Gunneridae</taxon>
        <taxon>Pentapetalae</taxon>
        <taxon>asterids</taxon>
        <taxon>lamiids</taxon>
        <taxon>Solanales</taxon>
        <taxon>Solanaceae</taxon>
        <taxon>Solanoideae</taxon>
        <taxon>Solaneae</taxon>
        <taxon>Solanum</taxon>
        <taxon>Solanum subgen. Lycopersicon</taxon>
    </lineage>
</organism>
<evidence type="ECO:0000256" key="3">
    <source>
        <dbReference type="ARBA" id="ARBA00053226"/>
    </source>
</evidence>
<dbReference type="InParanoid" id="A0A3Q7I8G7"/>
<dbReference type="GO" id="GO:0051082">
    <property type="term" value="F:unfolded protein binding"/>
    <property type="evidence" value="ECO:0000318"/>
    <property type="project" value="GO_Central"/>
</dbReference>
<keyword evidence="7" id="KW-1185">Reference proteome</keyword>
<proteinExistence type="predicted"/>